<gene>
    <name evidence="1" type="ORF">DPMN_130198</name>
</gene>
<evidence type="ECO:0000313" key="1">
    <source>
        <dbReference type="EMBL" id="KAH3828245.1"/>
    </source>
</evidence>
<reference evidence="1" key="2">
    <citation type="submission" date="2020-11" db="EMBL/GenBank/DDBJ databases">
        <authorList>
            <person name="McCartney M.A."/>
            <person name="Auch B."/>
            <person name="Kono T."/>
            <person name="Mallez S."/>
            <person name="Becker A."/>
            <person name="Gohl D.M."/>
            <person name="Silverstein K.A.T."/>
            <person name="Koren S."/>
            <person name="Bechman K.B."/>
            <person name="Herman A."/>
            <person name="Abrahante J.E."/>
            <person name="Garbe J."/>
        </authorList>
    </citation>
    <scope>NUCLEOTIDE SEQUENCE</scope>
    <source>
        <strain evidence="1">Duluth1</strain>
        <tissue evidence="1">Whole animal</tissue>
    </source>
</reference>
<sequence length="59" mass="6450">MHKPPGKTASSLNLTMDFVLVTPVTTVHDLLTNYDSGAQIDMAIMDFSKTFDTVPHTPT</sequence>
<keyword evidence="2" id="KW-1185">Reference proteome</keyword>
<protein>
    <submittedName>
        <fullName evidence="1">Uncharacterized protein</fullName>
    </submittedName>
</protein>
<name>A0A9D4JXD8_DREPO</name>
<evidence type="ECO:0000313" key="2">
    <source>
        <dbReference type="Proteomes" id="UP000828390"/>
    </source>
</evidence>
<accession>A0A9D4JXD8</accession>
<dbReference type="Proteomes" id="UP000828390">
    <property type="component" value="Unassembled WGS sequence"/>
</dbReference>
<reference evidence="1" key="1">
    <citation type="journal article" date="2019" name="bioRxiv">
        <title>The Genome of the Zebra Mussel, Dreissena polymorpha: A Resource for Invasive Species Research.</title>
        <authorList>
            <person name="McCartney M.A."/>
            <person name="Auch B."/>
            <person name="Kono T."/>
            <person name="Mallez S."/>
            <person name="Zhang Y."/>
            <person name="Obille A."/>
            <person name="Becker A."/>
            <person name="Abrahante J.E."/>
            <person name="Garbe J."/>
            <person name="Badalamenti J.P."/>
            <person name="Herman A."/>
            <person name="Mangelson H."/>
            <person name="Liachko I."/>
            <person name="Sullivan S."/>
            <person name="Sone E.D."/>
            <person name="Koren S."/>
            <person name="Silverstein K.A.T."/>
            <person name="Beckman K.B."/>
            <person name="Gohl D.M."/>
        </authorList>
    </citation>
    <scope>NUCLEOTIDE SEQUENCE</scope>
    <source>
        <strain evidence="1">Duluth1</strain>
        <tissue evidence="1">Whole animal</tissue>
    </source>
</reference>
<comment type="caution">
    <text evidence="1">The sequence shown here is derived from an EMBL/GenBank/DDBJ whole genome shotgun (WGS) entry which is preliminary data.</text>
</comment>
<dbReference type="EMBL" id="JAIWYP010000005">
    <property type="protein sequence ID" value="KAH3828245.1"/>
    <property type="molecule type" value="Genomic_DNA"/>
</dbReference>
<organism evidence="1 2">
    <name type="scientific">Dreissena polymorpha</name>
    <name type="common">Zebra mussel</name>
    <name type="synonym">Mytilus polymorpha</name>
    <dbReference type="NCBI Taxonomy" id="45954"/>
    <lineage>
        <taxon>Eukaryota</taxon>
        <taxon>Metazoa</taxon>
        <taxon>Spiralia</taxon>
        <taxon>Lophotrochozoa</taxon>
        <taxon>Mollusca</taxon>
        <taxon>Bivalvia</taxon>
        <taxon>Autobranchia</taxon>
        <taxon>Heteroconchia</taxon>
        <taxon>Euheterodonta</taxon>
        <taxon>Imparidentia</taxon>
        <taxon>Neoheterodontei</taxon>
        <taxon>Myida</taxon>
        <taxon>Dreissenoidea</taxon>
        <taxon>Dreissenidae</taxon>
        <taxon>Dreissena</taxon>
    </lineage>
</organism>
<dbReference type="AlphaFoldDB" id="A0A9D4JXD8"/>
<proteinExistence type="predicted"/>